<accession>A0A5E4R150</accession>
<dbReference type="EMBL" id="FZQP02006791">
    <property type="protein sequence ID" value="VVD03666.1"/>
    <property type="molecule type" value="Genomic_DNA"/>
</dbReference>
<evidence type="ECO:0000256" key="1">
    <source>
        <dbReference type="ARBA" id="ARBA00006395"/>
    </source>
</evidence>
<dbReference type="SMART" id="SM01161">
    <property type="entry name" value="DUF1767"/>
    <property type="match status" value="1"/>
</dbReference>
<dbReference type="Gene3D" id="1.10.8.1020">
    <property type="entry name" value="RecQ-mediated genome instability protein 1, N-terminal domain"/>
    <property type="match status" value="1"/>
</dbReference>
<dbReference type="Pfam" id="PF08585">
    <property type="entry name" value="RMI1_N_C"/>
    <property type="match status" value="1"/>
</dbReference>
<dbReference type="InterPro" id="IPR042470">
    <property type="entry name" value="RMI1_N_C_sf"/>
</dbReference>
<dbReference type="GO" id="GO:0000724">
    <property type="term" value="P:double-strand break repair via homologous recombination"/>
    <property type="evidence" value="ECO:0007669"/>
    <property type="project" value="TreeGrafter"/>
</dbReference>
<proteinExistence type="inferred from homology"/>
<name>A0A5E4R150_9NEOP</name>
<evidence type="ECO:0000259" key="4">
    <source>
        <dbReference type="Pfam" id="PF21000"/>
    </source>
</evidence>
<dbReference type="PANTHER" id="PTHR14790">
    <property type="entry name" value="RECQ-MEDIATED GENOME INSTABILITY PROTEIN 1 RMI1"/>
    <property type="match status" value="1"/>
</dbReference>
<dbReference type="InterPro" id="IPR013894">
    <property type="entry name" value="RMI1_OB"/>
</dbReference>
<keyword evidence="6" id="KW-1185">Reference proteome</keyword>
<dbReference type="GO" id="GO:0031422">
    <property type="term" value="C:RecQ family helicase-topoisomerase III complex"/>
    <property type="evidence" value="ECO:0007669"/>
    <property type="project" value="TreeGrafter"/>
</dbReference>
<dbReference type="PANTHER" id="PTHR14790:SF15">
    <property type="entry name" value="RECQ-MEDIATED GENOME INSTABILITY PROTEIN 1"/>
    <property type="match status" value="1"/>
</dbReference>
<evidence type="ECO:0000313" key="5">
    <source>
        <dbReference type="EMBL" id="VVD03666.1"/>
    </source>
</evidence>
<dbReference type="InterPro" id="IPR049363">
    <property type="entry name" value="RMI1_N"/>
</dbReference>
<dbReference type="Proteomes" id="UP000324832">
    <property type="component" value="Unassembled WGS sequence"/>
</dbReference>
<dbReference type="AlphaFoldDB" id="A0A5E4R150"/>
<feature type="domain" description="RMI1 N-terminal" evidence="4">
    <location>
        <begin position="12"/>
        <end position="58"/>
    </location>
</feature>
<reference evidence="5 6" key="1">
    <citation type="submission" date="2017-07" db="EMBL/GenBank/DDBJ databases">
        <authorList>
            <person name="Talla V."/>
            <person name="Backstrom N."/>
        </authorList>
    </citation>
    <scope>NUCLEOTIDE SEQUENCE [LARGE SCALE GENOMIC DNA]</scope>
</reference>
<dbReference type="Gene3D" id="2.40.50.770">
    <property type="entry name" value="RecQ-mediated genome instability protein Rmi1, C-terminal domain"/>
    <property type="match status" value="2"/>
</dbReference>
<comment type="similarity">
    <text evidence="1">Belongs to the RMI1 family.</text>
</comment>
<organism evidence="5 6">
    <name type="scientific">Leptidea sinapis</name>
    <dbReference type="NCBI Taxonomy" id="189913"/>
    <lineage>
        <taxon>Eukaryota</taxon>
        <taxon>Metazoa</taxon>
        <taxon>Ecdysozoa</taxon>
        <taxon>Arthropoda</taxon>
        <taxon>Hexapoda</taxon>
        <taxon>Insecta</taxon>
        <taxon>Pterygota</taxon>
        <taxon>Neoptera</taxon>
        <taxon>Endopterygota</taxon>
        <taxon>Lepidoptera</taxon>
        <taxon>Glossata</taxon>
        <taxon>Ditrysia</taxon>
        <taxon>Papilionoidea</taxon>
        <taxon>Pieridae</taxon>
        <taxon>Dismorphiinae</taxon>
        <taxon>Leptidea</taxon>
    </lineage>
</organism>
<gene>
    <name evidence="5" type="ORF">LSINAPIS_LOCUS13618</name>
</gene>
<dbReference type="GO" id="GO:0016604">
    <property type="term" value="C:nuclear body"/>
    <property type="evidence" value="ECO:0007669"/>
    <property type="project" value="TreeGrafter"/>
</dbReference>
<evidence type="ECO:0000259" key="3">
    <source>
        <dbReference type="Pfam" id="PF08585"/>
    </source>
</evidence>
<sequence length="182" mass="20339">MSNLLVSVRSFLATNHMLVDDEWLSGCVEYLSEDNNYNESEIKQLSKEQWLLNNLKDICPGSLPKDLKNIHKILLTGRFTLQINAAIDIGTPAYQQYLKLQKLYMTDGVQDVSGIEYRPMRNLSCDITPGCKVLIKGPIECRRGILLLTESNMELLGGEVQEMAISNSLSGLLSSKLGLTVM</sequence>
<protein>
    <recommendedName>
        <fullName evidence="2">RecQ-mediated genome instability protein 1</fullName>
    </recommendedName>
</protein>
<dbReference type="GO" id="GO:0000712">
    <property type="term" value="P:resolution of meiotic recombination intermediates"/>
    <property type="evidence" value="ECO:0007669"/>
    <property type="project" value="TreeGrafter"/>
</dbReference>
<dbReference type="InterPro" id="IPR044881">
    <property type="entry name" value="RMI1_N_N_sf"/>
</dbReference>
<evidence type="ECO:0000313" key="6">
    <source>
        <dbReference type="Proteomes" id="UP000324832"/>
    </source>
</evidence>
<feature type="domain" description="RecQ mediated genome instability protein 1 OB-fold" evidence="3">
    <location>
        <begin position="101"/>
        <end position="167"/>
    </location>
</feature>
<dbReference type="Pfam" id="PF21000">
    <property type="entry name" value="RMI1_N_N"/>
    <property type="match status" value="1"/>
</dbReference>
<evidence type="ECO:0000256" key="2">
    <source>
        <dbReference type="ARBA" id="ARBA00018987"/>
    </source>
</evidence>